<evidence type="ECO:0000313" key="3">
    <source>
        <dbReference type="EMBL" id="MBC1937192.1"/>
    </source>
</evidence>
<dbReference type="Gene3D" id="2.60.120.260">
    <property type="entry name" value="Galactose-binding domain-like"/>
    <property type="match status" value="1"/>
</dbReference>
<dbReference type="AlphaFoldDB" id="A0A7X1CQN3"/>
<proteinExistence type="predicted"/>
<evidence type="ECO:0000259" key="1">
    <source>
        <dbReference type="Pfam" id="PF06605"/>
    </source>
</evidence>
<evidence type="ECO:0008006" key="5">
    <source>
        <dbReference type="Google" id="ProtNLM"/>
    </source>
</evidence>
<dbReference type="InterPro" id="IPR010572">
    <property type="entry name" value="Tail_dom"/>
</dbReference>
<feature type="domain" description="Prophage endopeptidase tail N-terminal" evidence="2">
    <location>
        <begin position="9"/>
        <end position="86"/>
    </location>
</feature>
<dbReference type="Pfam" id="PF18994">
    <property type="entry name" value="Prophage_tailD1"/>
    <property type="match status" value="1"/>
</dbReference>
<sequence>MKAYPLIKTSEYEEKLIDIFDFQESWAKNELWQISFKILQTDLNAFEFELIENEKIIEYDGQDYSIKVETIHDNEAVIGKEVSATHIMYNVRNHVVNDVNEGAKTYSISTALQFLLGSNEHGFSWVIHGTYPSVTSENLGDLDGAESVNFVCERFGAVCIPDNRVLHFYPESSWGTLTQYQFRAGYNTQNTKLSISTTKLKTAIMGFGKQVATSDTFYQYATAAIERVGSGWVSEGGYWTATKFSDAFKFSFTGTGLRVKMMTSKLGGKWTFKIDNKHTKQISVYNASGNEEKVFEIKRGLDSATHTVVCTFVSRDGTNPNTKAPKMAKNILNSGAFVGTYRKNEKGDQVYTFDPITYVSPNVSNWNGGKKMWAKAIRDDVITNPATMLARLKSELQDVPEVSLTTEFLDSDEFGKGDTWLFYHDRMRFDTDVKIIGYTKYPYNVSRSSEVVFSNSRKAMSDIQRDIKKATIEAQRKLKNIGKTVIENIPADIKESTASVTDARNANVEFSGDGIQTSKQEGYNILQFGNGVLSLDGDDVLIDERGINLAKTFGALPPESQGIGLIEAGEVK</sequence>
<accession>A0A7X1CQN3</accession>
<dbReference type="InterPro" id="IPR044051">
    <property type="entry name" value="Prophage_tail_N"/>
</dbReference>
<dbReference type="EMBL" id="JAARWN010000014">
    <property type="protein sequence ID" value="MBC1937192.1"/>
    <property type="molecule type" value="Genomic_DNA"/>
</dbReference>
<feature type="domain" description="Tail spike" evidence="1">
    <location>
        <begin position="92"/>
        <end position="466"/>
    </location>
</feature>
<evidence type="ECO:0000259" key="2">
    <source>
        <dbReference type="Pfam" id="PF18994"/>
    </source>
</evidence>
<dbReference type="RefSeq" id="WP_185526782.1">
    <property type="nucleotide sequence ID" value="NZ_JAARWN010000014.1"/>
</dbReference>
<organism evidence="3 4">
    <name type="scientific">Listeria grandensis</name>
    <dbReference type="NCBI Taxonomy" id="1494963"/>
    <lineage>
        <taxon>Bacteria</taxon>
        <taxon>Bacillati</taxon>
        <taxon>Bacillota</taxon>
        <taxon>Bacilli</taxon>
        <taxon>Bacillales</taxon>
        <taxon>Listeriaceae</taxon>
        <taxon>Listeria</taxon>
    </lineage>
</organism>
<dbReference type="Pfam" id="PF06605">
    <property type="entry name" value="Prophage_tail"/>
    <property type="match status" value="1"/>
</dbReference>
<dbReference type="Gene3D" id="6.20.110.10">
    <property type="match status" value="1"/>
</dbReference>
<comment type="caution">
    <text evidence="3">The sequence shown here is derived from an EMBL/GenBank/DDBJ whole genome shotgun (WGS) entry which is preliminary data.</text>
</comment>
<protein>
    <recommendedName>
        <fullName evidence="5">Prophage tail endopeptidase domain-containing protein</fullName>
    </recommendedName>
</protein>
<dbReference type="Gene3D" id="3.55.50.40">
    <property type="match status" value="1"/>
</dbReference>
<reference evidence="3 4" key="1">
    <citation type="submission" date="2020-03" db="EMBL/GenBank/DDBJ databases">
        <title>Soil Listeria distribution.</title>
        <authorList>
            <person name="Liao J."/>
            <person name="Wiedmann M."/>
        </authorList>
    </citation>
    <scope>NUCLEOTIDE SEQUENCE [LARGE SCALE GENOMIC DNA]</scope>
    <source>
        <strain evidence="3 4">FSL L7-0741</strain>
    </source>
</reference>
<evidence type="ECO:0000313" key="4">
    <source>
        <dbReference type="Proteomes" id="UP000535908"/>
    </source>
</evidence>
<gene>
    <name evidence="3" type="ORF">HCA69_12495</name>
</gene>
<dbReference type="Proteomes" id="UP000535908">
    <property type="component" value="Unassembled WGS sequence"/>
</dbReference>
<name>A0A7X1CQN3_9LIST</name>